<reference evidence="2" key="1">
    <citation type="submission" date="2016-10" db="EMBL/GenBank/DDBJ databases">
        <authorList>
            <person name="Varghese N."/>
            <person name="Submissions S."/>
        </authorList>
    </citation>
    <scope>NUCLEOTIDE SEQUENCE [LARGE SCALE GENOMIC DNA]</scope>
    <source>
        <strain evidence="2">LMG 2223</strain>
    </source>
</reference>
<dbReference type="AlphaFoldDB" id="A0A1H2MQV3"/>
<evidence type="ECO:0000313" key="2">
    <source>
        <dbReference type="Proteomes" id="UP000198600"/>
    </source>
</evidence>
<sequence>MFQIIQACVQPGASIASVALSHHLNANLVHNWIRVQTQNSIALQPLLSGAYAIGGARNCEYQR</sequence>
<proteinExistence type="predicted"/>
<keyword evidence="2" id="KW-1185">Reference proteome</keyword>
<protein>
    <submittedName>
        <fullName evidence="1">Transposase</fullName>
    </submittedName>
</protein>
<dbReference type="STRING" id="46679.SAMN05216202_2192"/>
<dbReference type="Proteomes" id="UP000198600">
    <property type="component" value="Chromosome I"/>
</dbReference>
<accession>A0A1H2MQV3</accession>
<name>A0A1H2MQV3_9PSED</name>
<gene>
    <name evidence="1" type="ORF">SAMN05216202_2192</name>
</gene>
<evidence type="ECO:0000313" key="1">
    <source>
        <dbReference type="EMBL" id="SDU95492.1"/>
    </source>
</evidence>
<organism evidence="1 2">
    <name type="scientific">Pseudomonas mucidolens</name>
    <dbReference type="NCBI Taxonomy" id="46679"/>
    <lineage>
        <taxon>Bacteria</taxon>
        <taxon>Pseudomonadati</taxon>
        <taxon>Pseudomonadota</taxon>
        <taxon>Gammaproteobacteria</taxon>
        <taxon>Pseudomonadales</taxon>
        <taxon>Pseudomonadaceae</taxon>
        <taxon>Pseudomonas</taxon>
    </lineage>
</organism>
<dbReference type="EMBL" id="LT629802">
    <property type="protein sequence ID" value="SDU95492.1"/>
    <property type="molecule type" value="Genomic_DNA"/>
</dbReference>